<accession>A0A8I6YDX8</accession>
<organism evidence="2 3">
    <name type="scientific">Hordeum vulgare subsp. vulgare</name>
    <name type="common">Domesticated barley</name>
    <dbReference type="NCBI Taxonomy" id="112509"/>
    <lineage>
        <taxon>Eukaryota</taxon>
        <taxon>Viridiplantae</taxon>
        <taxon>Streptophyta</taxon>
        <taxon>Embryophyta</taxon>
        <taxon>Tracheophyta</taxon>
        <taxon>Spermatophyta</taxon>
        <taxon>Magnoliopsida</taxon>
        <taxon>Liliopsida</taxon>
        <taxon>Poales</taxon>
        <taxon>Poaceae</taxon>
        <taxon>BOP clade</taxon>
        <taxon>Pooideae</taxon>
        <taxon>Triticodae</taxon>
        <taxon>Triticeae</taxon>
        <taxon>Hordeinae</taxon>
        <taxon>Hordeum</taxon>
    </lineage>
</organism>
<sequence length="99" mass="11859">MALVAHFDLELHQMYVKKAFLNIDLEEDVYMKQPKGFIMEGKENMGCHLKKSIYGLRQASRQWYIKFNDTIKRFGFQENVEDNCIYAKFKHGKYIFLIL</sequence>
<feature type="domain" description="Reverse transcriptase Ty1/copia-type" evidence="1">
    <location>
        <begin position="2"/>
        <end position="93"/>
    </location>
</feature>
<keyword evidence="3" id="KW-1185">Reference proteome</keyword>
<protein>
    <recommendedName>
        <fullName evidence="1">Reverse transcriptase Ty1/copia-type domain-containing protein</fullName>
    </recommendedName>
</protein>
<dbReference type="Proteomes" id="UP000011116">
    <property type="component" value="Chromosome 5H"/>
</dbReference>
<reference evidence="2" key="2">
    <citation type="submission" date="2020-10" db="EMBL/GenBank/DDBJ databases">
        <authorList>
            <person name="Scholz U."/>
            <person name="Mascher M."/>
            <person name="Fiebig A."/>
        </authorList>
    </citation>
    <scope>NUCLEOTIDE SEQUENCE [LARGE SCALE GENOMIC DNA]</scope>
    <source>
        <strain evidence="2">cv. Morex</strain>
    </source>
</reference>
<dbReference type="InterPro" id="IPR013103">
    <property type="entry name" value="RVT_2"/>
</dbReference>
<evidence type="ECO:0000313" key="2">
    <source>
        <dbReference type="EnsemblPlants" id="HORVU.MOREX.r3.5HG0525510.1.CDS1"/>
    </source>
</evidence>
<dbReference type="Pfam" id="PF07727">
    <property type="entry name" value="RVT_2"/>
    <property type="match status" value="1"/>
</dbReference>
<reference evidence="3" key="1">
    <citation type="journal article" date="2012" name="Nature">
        <title>A physical, genetic and functional sequence assembly of the barley genome.</title>
        <authorList>
            <consortium name="The International Barley Genome Sequencing Consortium"/>
            <person name="Mayer K.F."/>
            <person name="Waugh R."/>
            <person name="Brown J.W."/>
            <person name="Schulman A."/>
            <person name="Langridge P."/>
            <person name="Platzer M."/>
            <person name="Fincher G.B."/>
            <person name="Muehlbauer G.J."/>
            <person name="Sato K."/>
            <person name="Close T.J."/>
            <person name="Wise R.P."/>
            <person name="Stein N."/>
        </authorList>
    </citation>
    <scope>NUCLEOTIDE SEQUENCE [LARGE SCALE GENOMIC DNA]</scope>
    <source>
        <strain evidence="3">cv. Morex</strain>
    </source>
</reference>
<dbReference type="EnsemblPlants" id="HORVU.MOREX.r3.5HG0525510.1">
    <property type="protein sequence ID" value="HORVU.MOREX.r3.5HG0525510.1.CDS1"/>
    <property type="gene ID" value="HORVU.MOREX.r3.5HG0525510"/>
</dbReference>
<dbReference type="AlphaFoldDB" id="A0A8I6YDX8"/>
<reference evidence="2" key="3">
    <citation type="submission" date="2022-01" db="UniProtKB">
        <authorList>
            <consortium name="EnsemblPlants"/>
        </authorList>
    </citation>
    <scope>IDENTIFICATION</scope>
    <source>
        <strain evidence="2">subsp. vulgare</strain>
    </source>
</reference>
<evidence type="ECO:0000313" key="3">
    <source>
        <dbReference type="Proteomes" id="UP000011116"/>
    </source>
</evidence>
<proteinExistence type="predicted"/>
<evidence type="ECO:0000259" key="1">
    <source>
        <dbReference type="Pfam" id="PF07727"/>
    </source>
</evidence>
<dbReference type="Gramene" id="HORVU.MOREX.r3.5HG0525510.1">
    <property type="protein sequence ID" value="HORVU.MOREX.r3.5HG0525510.1.CDS1"/>
    <property type="gene ID" value="HORVU.MOREX.r3.5HG0525510"/>
</dbReference>
<name>A0A8I6YDX8_HORVV</name>